<accession>A0A4R3ZT82</accession>
<feature type="compositionally biased region" description="Low complexity" evidence="1">
    <location>
        <begin position="96"/>
        <end position="105"/>
    </location>
</feature>
<proteinExistence type="predicted"/>
<feature type="transmembrane region" description="Helical" evidence="2">
    <location>
        <begin position="66"/>
        <end position="90"/>
    </location>
</feature>
<dbReference type="RefSeq" id="WP_131885868.1">
    <property type="nucleotide sequence ID" value="NZ_CP143053.1"/>
</dbReference>
<dbReference type="GeneID" id="89531780"/>
<keyword evidence="2" id="KW-1133">Transmembrane helix</keyword>
<dbReference type="AlphaFoldDB" id="A0A4R3ZT82"/>
<reference evidence="3 4" key="1">
    <citation type="submission" date="2019-03" db="EMBL/GenBank/DDBJ databases">
        <title>Root nodule microbial communities of legume samples collected from USA, Mexico and Botswana.</title>
        <authorList>
            <person name="Hirsch A."/>
        </authorList>
    </citation>
    <scope>NUCLEOTIDE SEQUENCE [LARGE SCALE GENOMIC DNA]</scope>
    <source>
        <strain evidence="3 4">55</strain>
    </source>
</reference>
<protein>
    <submittedName>
        <fullName evidence="3">Uncharacterized protein</fullName>
    </submittedName>
</protein>
<feature type="compositionally biased region" description="Pro residues" evidence="1">
    <location>
        <begin position="18"/>
        <end position="56"/>
    </location>
</feature>
<comment type="caution">
    <text evidence="3">The sequence shown here is derived from an EMBL/GenBank/DDBJ whole genome shotgun (WGS) entry which is preliminary data.</text>
</comment>
<organism evidence="3 4">
    <name type="scientific">Dietzia cinnamea</name>
    <dbReference type="NCBI Taxonomy" id="321318"/>
    <lineage>
        <taxon>Bacteria</taxon>
        <taxon>Bacillati</taxon>
        <taxon>Actinomycetota</taxon>
        <taxon>Actinomycetes</taxon>
        <taxon>Mycobacteriales</taxon>
        <taxon>Dietziaceae</taxon>
        <taxon>Dietzia</taxon>
    </lineage>
</organism>
<evidence type="ECO:0000313" key="4">
    <source>
        <dbReference type="Proteomes" id="UP000295805"/>
    </source>
</evidence>
<dbReference type="EMBL" id="SMCX01000012">
    <property type="protein sequence ID" value="TCW23484.1"/>
    <property type="molecule type" value="Genomic_DNA"/>
</dbReference>
<evidence type="ECO:0000256" key="1">
    <source>
        <dbReference type="SAM" id="MobiDB-lite"/>
    </source>
</evidence>
<keyword evidence="2" id="KW-0472">Membrane</keyword>
<evidence type="ECO:0000256" key="2">
    <source>
        <dbReference type="SAM" id="Phobius"/>
    </source>
</evidence>
<dbReference type="Proteomes" id="UP000295805">
    <property type="component" value="Unassembled WGS sequence"/>
</dbReference>
<feature type="region of interest" description="Disordered" evidence="1">
    <location>
        <begin position="1"/>
        <end position="62"/>
    </location>
</feature>
<gene>
    <name evidence="3" type="ORF">EDD19_11245</name>
</gene>
<evidence type="ECO:0000313" key="3">
    <source>
        <dbReference type="EMBL" id="TCW23484.1"/>
    </source>
</evidence>
<feature type="region of interest" description="Disordered" evidence="1">
    <location>
        <begin position="92"/>
        <end position="128"/>
    </location>
</feature>
<keyword evidence="2" id="KW-0812">Transmembrane</keyword>
<name>A0A4R3ZT82_9ACTN</name>
<sequence>MPMHYPPLADGTYRYGDPPRPLPSPVPGPDADSPPPQPPFPAPDGGPGAGPPPDATPPRSRARGGLATAAVFGAAALVVVVLGVLLSGVIPGPWSGTGSDTGRGTDAARGPIPQLLPPPERAPGSATFPVEGSFTVVSTPADPVSGDDTGCDLPVSLSDIGEGTTITLLEGSTSVIGTARLVYSGGDLASCTFTFGFPDVPAGGSYYVVELPGRGQLTYTEDELRAGVDITLGR</sequence>